<sequence>MDQPTSGAGPADEADGGAEALGRPLPEGVRRRVIALVSDAFGALTVAELPAQLRQYARFTPTRRAKFAGNAMAAALESDTVFRQRIGERLGQSQPELTGALEAGAPPAAADPLDVAAAAYVLRPAGWVKLVESAGEEVQRADAERADEETRRERDQLREELERARAHTRTETERLRTELEAARKESESLHRKL</sequence>
<feature type="region of interest" description="Disordered" evidence="1">
    <location>
        <begin position="1"/>
        <end position="23"/>
    </location>
</feature>
<dbReference type="Proteomes" id="UP000469670">
    <property type="component" value="Unassembled WGS sequence"/>
</dbReference>
<feature type="compositionally biased region" description="Low complexity" evidence="1">
    <location>
        <begin position="7"/>
        <end position="22"/>
    </location>
</feature>
<gene>
    <name evidence="2" type="ORF">G3I50_29220</name>
</gene>
<protein>
    <submittedName>
        <fullName evidence="2">RNA-binding protein</fullName>
    </submittedName>
</protein>
<accession>A0A7K3S461</accession>
<proteinExistence type="predicted"/>
<evidence type="ECO:0000313" key="2">
    <source>
        <dbReference type="EMBL" id="NEC22290.1"/>
    </source>
</evidence>
<dbReference type="AlphaFoldDB" id="A0A7K3S461"/>
<evidence type="ECO:0000256" key="1">
    <source>
        <dbReference type="SAM" id="MobiDB-lite"/>
    </source>
</evidence>
<evidence type="ECO:0000313" key="3">
    <source>
        <dbReference type="Proteomes" id="UP000469670"/>
    </source>
</evidence>
<comment type="caution">
    <text evidence="2">The sequence shown here is derived from an EMBL/GenBank/DDBJ whole genome shotgun (WGS) entry which is preliminary data.</text>
</comment>
<reference evidence="2 3" key="1">
    <citation type="submission" date="2020-01" db="EMBL/GenBank/DDBJ databases">
        <title>Insect and environment-associated Actinomycetes.</title>
        <authorList>
            <person name="Currrie C."/>
            <person name="Chevrette M."/>
            <person name="Carlson C."/>
            <person name="Stubbendieck R."/>
            <person name="Wendt-Pienkowski E."/>
        </authorList>
    </citation>
    <scope>NUCLEOTIDE SEQUENCE [LARGE SCALE GENOMIC DNA]</scope>
    <source>
        <strain evidence="2 3">SID7590</strain>
    </source>
</reference>
<name>A0A7K3S461_9ACTN</name>
<feature type="non-terminal residue" evidence="2">
    <location>
        <position position="193"/>
    </location>
</feature>
<feature type="region of interest" description="Disordered" evidence="1">
    <location>
        <begin position="139"/>
        <end position="193"/>
    </location>
</feature>
<organism evidence="2 3">
    <name type="scientific">Streptomyces parvus</name>
    <dbReference type="NCBI Taxonomy" id="66428"/>
    <lineage>
        <taxon>Bacteria</taxon>
        <taxon>Bacillati</taxon>
        <taxon>Actinomycetota</taxon>
        <taxon>Actinomycetes</taxon>
        <taxon>Kitasatosporales</taxon>
        <taxon>Streptomycetaceae</taxon>
        <taxon>Streptomyces</taxon>
    </lineage>
</organism>
<dbReference type="EMBL" id="JAAGMP010001288">
    <property type="protein sequence ID" value="NEC22290.1"/>
    <property type="molecule type" value="Genomic_DNA"/>
</dbReference>